<accession>A0A1B0FJ45</accession>
<feature type="compositionally biased region" description="Low complexity" evidence="1">
    <location>
        <begin position="98"/>
        <end position="109"/>
    </location>
</feature>
<dbReference type="InterPro" id="IPR003598">
    <property type="entry name" value="Ig_sub2"/>
</dbReference>
<dbReference type="PANTHER" id="PTHR23279">
    <property type="entry name" value="DEFECTIVE PROBOSCIS EXTENSION RESPONSE DPR -RELATED"/>
    <property type="match status" value="1"/>
</dbReference>
<dbReference type="Proteomes" id="UP000092444">
    <property type="component" value="Unassembled WGS sequence"/>
</dbReference>
<protein>
    <recommendedName>
        <fullName evidence="2">Ig-like domain-containing protein</fullName>
    </recommendedName>
</protein>
<dbReference type="STRING" id="37546.A0A1B0FJ45"/>
<feature type="domain" description="Ig-like" evidence="2">
    <location>
        <begin position="434"/>
        <end position="533"/>
    </location>
</feature>
<dbReference type="EnsemblMetazoa" id="GMOY003838-RA">
    <property type="protein sequence ID" value="GMOY003838-PA"/>
    <property type="gene ID" value="GMOY003838"/>
</dbReference>
<dbReference type="AlphaFoldDB" id="A0A1B0FJ45"/>
<dbReference type="SMART" id="SM00409">
    <property type="entry name" value="IG"/>
    <property type="match status" value="2"/>
</dbReference>
<proteinExistence type="predicted"/>
<dbReference type="InterPro" id="IPR003599">
    <property type="entry name" value="Ig_sub"/>
</dbReference>
<dbReference type="InterPro" id="IPR037448">
    <property type="entry name" value="Zig-8"/>
</dbReference>
<dbReference type="SMART" id="SM00408">
    <property type="entry name" value="IGc2"/>
    <property type="match status" value="2"/>
</dbReference>
<dbReference type="GO" id="GO:0050808">
    <property type="term" value="P:synapse organization"/>
    <property type="evidence" value="ECO:0007669"/>
    <property type="project" value="TreeGrafter"/>
</dbReference>
<dbReference type="CDD" id="cd00096">
    <property type="entry name" value="Ig"/>
    <property type="match status" value="1"/>
</dbReference>
<evidence type="ECO:0000313" key="4">
    <source>
        <dbReference type="Proteomes" id="UP000092444"/>
    </source>
</evidence>
<dbReference type="InterPro" id="IPR007110">
    <property type="entry name" value="Ig-like_dom"/>
</dbReference>
<dbReference type="Pfam" id="PF13927">
    <property type="entry name" value="Ig_3"/>
    <property type="match status" value="1"/>
</dbReference>
<dbReference type="InterPro" id="IPR036179">
    <property type="entry name" value="Ig-like_dom_sf"/>
</dbReference>
<evidence type="ECO:0000259" key="2">
    <source>
        <dbReference type="PROSITE" id="PS50835"/>
    </source>
</evidence>
<name>A0A1B0FJ45_GLOMM</name>
<evidence type="ECO:0000313" key="3">
    <source>
        <dbReference type="EnsemblMetazoa" id="GMOY003838-PA"/>
    </source>
</evidence>
<dbReference type="EMBL" id="CCAG010022757">
    <property type="status" value="NOT_ANNOTATED_CDS"/>
    <property type="molecule type" value="Genomic_DNA"/>
</dbReference>
<sequence>MNGEHRIRVCHTSEYQQKHQTTEQTVGNGDTKSQSCCIKMPLRRLILALLATVICAMELSVCDAKLPQQLVTLLWQHNATLSKENPNKSSNRTNSLKTTPARTTTTTETTASLAISGLAGLSSHAHDLVATPSLSTSLSSTLIKNNKNLLDLYALTPAVASLESAALIEEQPLTQNSITTNLPQPITIQEQQQEQFTTTSSAAFSPITNPNSDYSEEWFYSLPPNALSTDVDSDAGTSDLPPLDEEQQAIADLLTKGFSIPTFLPPFPVFAVADLPAYLNSVSTTTTATTTTADTTFEQSALMPNLFNSNTQEQHLFLDNSLTGNAHIYRNSTMATTTNITVQMGNHAYMPCHIHRLQNKPVSWVRLRDGHIISVDQTTFIADQRFQAIYQNDNEYTWSLQIKYVHPSDEGWYECQVSVEPKMSAKVYLKIVVPLTELIGDQNRFVKAGSKVVLHCIVRGTLDPPQYIIWFRDKTQIGDDNGMGWYSQLDRNIFGNSEDNQNTIGSLIIPFVRKMDSGNYTCQPSNSASVSVHLHVLSVMITND</sequence>
<dbReference type="InterPro" id="IPR013106">
    <property type="entry name" value="Ig_V-set"/>
</dbReference>
<reference evidence="3" key="1">
    <citation type="submission" date="2020-05" db="UniProtKB">
        <authorList>
            <consortium name="EnsemblMetazoa"/>
        </authorList>
    </citation>
    <scope>IDENTIFICATION</scope>
    <source>
        <strain evidence="3">Yale</strain>
    </source>
</reference>
<feature type="region of interest" description="Disordered" evidence="1">
    <location>
        <begin position="82"/>
        <end position="109"/>
    </location>
</feature>
<feature type="domain" description="Ig-like" evidence="2">
    <location>
        <begin position="331"/>
        <end position="428"/>
    </location>
</feature>
<feature type="compositionally biased region" description="Polar residues" evidence="1">
    <location>
        <begin position="82"/>
        <end position="97"/>
    </location>
</feature>
<dbReference type="PhylomeDB" id="A0A1B0FJ45"/>
<organism evidence="3 4">
    <name type="scientific">Glossina morsitans morsitans</name>
    <name type="common">Savannah tsetse fly</name>
    <dbReference type="NCBI Taxonomy" id="37546"/>
    <lineage>
        <taxon>Eukaryota</taxon>
        <taxon>Metazoa</taxon>
        <taxon>Ecdysozoa</taxon>
        <taxon>Arthropoda</taxon>
        <taxon>Hexapoda</taxon>
        <taxon>Insecta</taxon>
        <taxon>Pterygota</taxon>
        <taxon>Neoptera</taxon>
        <taxon>Endopterygota</taxon>
        <taxon>Diptera</taxon>
        <taxon>Brachycera</taxon>
        <taxon>Muscomorpha</taxon>
        <taxon>Hippoboscoidea</taxon>
        <taxon>Glossinidae</taxon>
        <taxon>Glossina</taxon>
    </lineage>
</organism>
<keyword evidence="4" id="KW-1185">Reference proteome</keyword>
<dbReference type="GO" id="GO:0032589">
    <property type="term" value="C:neuron projection membrane"/>
    <property type="evidence" value="ECO:0007669"/>
    <property type="project" value="TreeGrafter"/>
</dbReference>
<dbReference type="VEuPathDB" id="VectorBase:GMOY003838"/>
<evidence type="ECO:0000256" key="1">
    <source>
        <dbReference type="SAM" id="MobiDB-lite"/>
    </source>
</evidence>
<dbReference type="Pfam" id="PF07686">
    <property type="entry name" value="V-set"/>
    <property type="match status" value="1"/>
</dbReference>
<dbReference type="InterPro" id="IPR013783">
    <property type="entry name" value="Ig-like_fold"/>
</dbReference>
<dbReference type="FunFam" id="2.60.40.10:FF:001405">
    <property type="entry name" value="Uncharacterized protein, isoform A"/>
    <property type="match status" value="1"/>
</dbReference>
<dbReference type="Gene3D" id="2.60.40.10">
    <property type="entry name" value="Immunoglobulins"/>
    <property type="match status" value="2"/>
</dbReference>
<dbReference type="PROSITE" id="PS50835">
    <property type="entry name" value="IG_LIKE"/>
    <property type="match status" value="2"/>
</dbReference>
<dbReference type="PANTHER" id="PTHR23279:SF21">
    <property type="entry name" value="DEFECTIVE PROBOSCIS EXTENSION RESPONSE 11, ISOFORM B-RELATED"/>
    <property type="match status" value="1"/>
</dbReference>
<dbReference type="SUPFAM" id="SSF48726">
    <property type="entry name" value="Immunoglobulin"/>
    <property type="match status" value="2"/>
</dbReference>
<dbReference type="FunFam" id="2.60.40.10:FF:001026">
    <property type="entry name" value="Uncharacterized protein, isoform B"/>
    <property type="match status" value="1"/>
</dbReference>